<dbReference type="EMBL" id="JAYWLU010000007">
    <property type="protein sequence ID" value="MEX3594634.1"/>
    <property type="molecule type" value="Genomic_DNA"/>
</dbReference>
<dbReference type="RefSeq" id="WP_095797301.1">
    <property type="nucleotide sequence ID" value="NZ_CAUREL010000001.1"/>
</dbReference>
<keyword evidence="2" id="KW-0472">Membrane</keyword>
<feature type="compositionally biased region" description="Low complexity" evidence="1">
    <location>
        <begin position="29"/>
        <end position="73"/>
    </location>
</feature>
<feature type="transmembrane region" description="Helical" evidence="2">
    <location>
        <begin position="110"/>
        <end position="128"/>
    </location>
</feature>
<organism evidence="3 4">
    <name type="scientific">Kocuria carniphila</name>
    <dbReference type="NCBI Taxonomy" id="262208"/>
    <lineage>
        <taxon>Bacteria</taxon>
        <taxon>Bacillati</taxon>
        <taxon>Actinomycetota</taxon>
        <taxon>Actinomycetes</taxon>
        <taxon>Micrococcales</taxon>
        <taxon>Micrococcaceae</taxon>
        <taxon>Kocuria</taxon>
    </lineage>
</organism>
<evidence type="ECO:0000313" key="4">
    <source>
        <dbReference type="Proteomes" id="UP001558481"/>
    </source>
</evidence>
<proteinExistence type="predicted"/>
<keyword evidence="2" id="KW-0812">Transmembrane</keyword>
<evidence type="ECO:0008006" key="5">
    <source>
        <dbReference type="Google" id="ProtNLM"/>
    </source>
</evidence>
<evidence type="ECO:0000256" key="1">
    <source>
        <dbReference type="SAM" id="MobiDB-lite"/>
    </source>
</evidence>
<gene>
    <name evidence="3" type="ORF">VVR66_07905</name>
</gene>
<name>A0ABV3V1N7_9MICC</name>
<keyword evidence="2" id="KW-1133">Transmembrane helix</keyword>
<feature type="transmembrane region" description="Helical" evidence="2">
    <location>
        <begin position="84"/>
        <end position="104"/>
    </location>
</feature>
<protein>
    <recommendedName>
        <fullName evidence="5">DUF308 domain-containing protein</fullName>
    </recommendedName>
</protein>
<evidence type="ECO:0000256" key="2">
    <source>
        <dbReference type="SAM" id="Phobius"/>
    </source>
</evidence>
<accession>A0ABV3V1N7</accession>
<reference evidence="3 4" key="1">
    <citation type="journal article" date="2024" name="Fungal Genet. Biol.">
        <title>The porcine skin microbiome exhibits broad fungal antagonism.</title>
        <authorList>
            <person name="De La Cruz K.F."/>
            <person name="Townsend E.C."/>
            <person name="Alex Cheong J.Z."/>
            <person name="Salamzade R."/>
            <person name="Liu A."/>
            <person name="Sandstrom S."/>
            <person name="Davila E."/>
            <person name="Huang L."/>
            <person name="Xu K.H."/>
            <person name="Wu S.Y."/>
            <person name="Meudt J.J."/>
            <person name="Shanmuganayagam D."/>
            <person name="Gibson A.L.F."/>
            <person name="Kalan L.R."/>
        </authorList>
    </citation>
    <scope>NUCLEOTIDE SEQUENCE [LARGE SCALE GENOMIC DNA]</scope>
    <source>
        <strain evidence="3 4">LK2625</strain>
    </source>
</reference>
<comment type="caution">
    <text evidence="3">The sequence shown here is derived from an EMBL/GenBank/DDBJ whole genome shotgun (WGS) entry which is preliminary data.</text>
</comment>
<evidence type="ECO:0000313" key="3">
    <source>
        <dbReference type="EMBL" id="MEX3594634.1"/>
    </source>
</evidence>
<feature type="region of interest" description="Disordered" evidence="1">
    <location>
        <begin position="1"/>
        <end position="75"/>
    </location>
</feature>
<sequence length="247" mass="25883">MDSMDTWPTPVTVDDRGFDLKAMQQLRRNPSATSGNAGSSPASNASPADGASDPGATASGTSSASPASPATPAKVGTREKLANSMILVIPVVSALAIVLCWMRYADTNNGLWLGAIAVILVLAALTWISSVKKAFARAQGHLATRLPGVIGYGVGIIREVDVDSPFDENGVSETVTAHLVLSVNPVQGPKFQAPVDAVYNTSDSEKLAVGAHGPVRYLRSDPENTVNIETRLDDARIRQIYQGAAMN</sequence>
<keyword evidence="4" id="KW-1185">Reference proteome</keyword>
<dbReference type="Proteomes" id="UP001558481">
    <property type="component" value="Unassembled WGS sequence"/>
</dbReference>